<organism evidence="1 2">
    <name type="scientific">Mycobacterium paragordonae</name>
    <dbReference type="NCBI Taxonomy" id="1389713"/>
    <lineage>
        <taxon>Bacteria</taxon>
        <taxon>Bacillati</taxon>
        <taxon>Actinomycetota</taxon>
        <taxon>Actinomycetes</taxon>
        <taxon>Mycobacteriales</taxon>
        <taxon>Mycobacteriaceae</taxon>
        <taxon>Mycobacterium</taxon>
    </lineage>
</organism>
<evidence type="ECO:0008006" key="3">
    <source>
        <dbReference type="Google" id="ProtNLM"/>
    </source>
</evidence>
<accession>A0AAJ1S4Y9</accession>
<dbReference type="GeneID" id="66600199"/>
<protein>
    <recommendedName>
        <fullName evidence="3">Polyketide cyclase</fullName>
    </recommendedName>
</protein>
<gene>
    <name evidence="1" type="ORF">QXL92_15535</name>
</gene>
<dbReference type="EMBL" id="JAUFSA010000001">
    <property type="protein sequence ID" value="MDP7736154.1"/>
    <property type="molecule type" value="Genomic_DNA"/>
</dbReference>
<proteinExistence type="predicted"/>
<dbReference type="RefSeq" id="WP_217809555.1">
    <property type="nucleotide sequence ID" value="NZ_JAUFSA010000001.1"/>
</dbReference>
<reference evidence="1" key="1">
    <citation type="submission" date="2023-06" db="EMBL/GenBank/DDBJ databases">
        <title>Identification of two novel mycobacterium reveal diversities and complexities of Mycobacterium gordonae clade.</title>
        <authorList>
            <person name="Matsumoto Y."/>
            <person name="Nakamura S."/>
            <person name="Motooka D."/>
            <person name="Fukushima K."/>
        </authorList>
    </citation>
    <scope>NUCLEOTIDE SEQUENCE</scope>
    <source>
        <strain evidence="1">TY812</strain>
    </source>
</reference>
<dbReference type="Proteomes" id="UP001229081">
    <property type="component" value="Unassembled WGS sequence"/>
</dbReference>
<comment type="caution">
    <text evidence="1">The sequence shown here is derived from an EMBL/GenBank/DDBJ whole genome shotgun (WGS) entry which is preliminary data.</text>
</comment>
<evidence type="ECO:0000313" key="1">
    <source>
        <dbReference type="EMBL" id="MDP7736154.1"/>
    </source>
</evidence>
<sequence>MTTRSRTPTQSISINATPHKVWEFLTRIETIATWYDAWEPSW</sequence>
<name>A0AAJ1S4Y9_9MYCO</name>
<evidence type="ECO:0000313" key="2">
    <source>
        <dbReference type="Proteomes" id="UP001229081"/>
    </source>
</evidence>
<dbReference type="AlphaFoldDB" id="A0AAJ1S4Y9"/>
<dbReference type="SUPFAM" id="SSF55961">
    <property type="entry name" value="Bet v1-like"/>
    <property type="match status" value="1"/>
</dbReference>